<gene>
    <name evidence="3" type="ORF">ABWT76_000549</name>
</gene>
<dbReference type="Gene3D" id="3.30.70.1230">
    <property type="entry name" value="Nucleotide cyclase"/>
    <property type="match status" value="1"/>
</dbReference>
<dbReference type="EMBL" id="CP159837">
    <property type="protein sequence ID" value="XCM37753.1"/>
    <property type="molecule type" value="Genomic_DNA"/>
</dbReference>
<dbReference type="CDD" id="cd07302">
    <property type="entry name" value="CHD"/>
    <property type="match status" value="1"/>
</dbReference>
<reference evidence="3" key="1">
    <citation type="submission" date="2024-07" db="EMBL/GenBank/DDBJ databases">
        <authorList>
            <person name="Kim Y.J."/>
            <person name="Jeong J.Y."/>
        </authorList>
    </citation>
    <scope>NUCLEOTIDE SEQUENCE</scope>
    <source>
        <strain evidence="3">GIHE-MW2</strain>
    </source>
</reference>
<feature type="domain" description="Guanylate cyclase" evidence="2">
    <location>
        <begin position="34"/>
        <end position="171"/>
    </location>
</feature>
<protein>
    <submittedName>
        <fullName evidence="3">Adenylate/guanylate cyclase domain-containing protein</fullName>
        <ecNumber evidence="3">4.6.1.-</ecNumber>
    </submittedName>
</protein>
<dbReference type="Pfam" id="PF00211">
    <property type="entry name" value="Guanylate_cyc"/>
    <property type="match status" value="1"/>
</dbReference>
<dbReference type="PANTHER" id="PTHR43081:SF1">
    <property type="entry name" value="ADENYLATE CYCLASE, TERMINAL-DIFFERENTIATION SPECIFIC"/>
    <property type="match status" value="1"/>
</dbReference>
<organism evidence="3">
    <name type="scientific">Planktothricoides raciborskii GIHE-MW2</name>
    <dbReference type="NCBI Taxonomy" id="2792601"/>
    <lineage>
        <taxon>Bacteria</taxon>
        <taxon>Bacillati</taxon>
        <taxon>Cyanobacteriota</taxon>
        <taxon>Cyanophyceae</taxon>
        <taxon>Oscillatoriophycideae</taxon>
        <taxon>Oscillatoriales</taxon>
        <taxon>Oscillatoriaceae</taxon>
        <taxon>Planktothricoides</taxon>
    </lineage>
</organism>
<dbReference type="GO" id="GO:0004016">
    <property type="term" value="F:adenylate cyclase activity"/>
    <property type="evidence" value="ECO:0007669"/>
    <property type="project" value="UniProtKB-ARBA"/>
</dbReference>
<dbReference type="GO" id="GO:0006171">
    <property type="term" value="P:cAMP biosynthetic process"/>
    <property type="evidence" value="ECO:0007669"/>
    <property type="project" value="TreeGrafter"/>
</dbReference>
<name>A0AAU8JGB0_9CYAN</name>
<dbReference type="InterPro" id="IPR001054">
    <property type="entry name" value="A/G_cyclase"/>
</dbReference>
<dbReference type="SUPFAM" id="SSF55073">
    <property type="entry name" value="Nucleotide cyclase"/>
    <property type="match status" value="1"/>
</dbReference>
<sequence>MVVDSQSVNVFPSGIPQETALDADKLGCEIKECSILFSDIYGYKYLIQNFESSEVANLLDEYFQLMINAVYEYKQNLDQQIELAGIRNSIVAVFSSSIAVENHAWLAVQTAMQMCKRLADFNQRRQTENKPAIKIGIGINSDLILSGQKGSTKRMEFTAIGEGVSIAYYLEGLSKQYGCDIVLSKNTYEKCADRVWVRELDVIRMRNNKTPVPIYEILGLRSDPLSSDQEQILELYHKGREFYLNRQFANAMGEFARVRKINAHDQAAGLLLQRCQKLIKNPPADDWDGAWSITGEQ</sequence>
<comment type="similarity">
    <text evidence="1">Belongs to the adenylyl cyclase class-3 family.</text>
</comment>
<dbReference type="EC" id="4.6.1.-" evidence="3"/>
<evidence type="ECO:0000256" key="1">
    <source>
        <dbReference type="ARBA" id="ARBA00005381"/>
    </source>
</evidence>
<dbReference type="RefSeq" id="WP_082348957.1">
    <property type="nucleotide sequence ID" value="NZ_CP159837.1"/>
</dbReference>
<evidence type="ECO:0000259" key="2">
    <source>
        <dbReference type="PROSITE" id="PS50125"/>
    </source>
</evidence>
<proteinExistence type="inferred from homology"/>
<dbReference type="InterPro" id="IPR029787">
    <property type="entry name" value="Nucleotide_cyclase"/>
</dbReference>
<evidence type="ECO:0000313" key="3">
    <source>
        <dbReference type="EMBL" id="XCM37753.1"/>
    </source>
</evidence>
<dbReference type="GO" id="GO:0035556">
    <property type="term" value="P:intracellular signal transduction"/>
    <property type="evidence" value="ECO:0007669"/>
    <property type="project" value="InterPro"/>
</dbReference>
<dbReference type="PANTHER" id="PTHR43081">
    <property type="entry name" value="ADENYLATE CYCLASE, TERMINAL-DIFFERENTIATION SPECIFIC-RELATED"/>
    <property type="match status" value="1"/>
</dbReference>
<dbReference type="InterPro" id="IPR050697">
    <property type="entry name" value="Adenylyl/Guanylyl_Cyclase_3/4"/>
</dbReference>
<accession>A0AAU8JGB0</accession>
<keyword evidence="3" id="KW-0456">Lyase</keyword>
<dbReference type="AlphaFoldDB" id="A0AAU8JGB0"/>
<dbReference type="PROSITE" id="PS50125">
    <property type="entry name" value="GUANYLATE_CYCLASE_2"/>
    <property type="match status" value="1"/>
</dbReference>